<dbReference type="InterPro" id="IPR017208">
    <property type="entry name" value="UCP037442_abhydr"/>
</dbReference>
<sequence>MKEGGDVKEEKLLIEAGDGVEIPLWLYLPDQPKSVIQFNPGTAAKMRFYQPFLRFLAQRGFAVGQLGYRGSAEGPATNLKDCGFGYADYGLLDIPAGRAYLQQKFPGLPFLFVGHSGGGQQLPFCENLKDVAGAHFFGVSTGYAPGMPLHYRLQSHFFFYLFGPLSIALKGYVAAKRFGIMEDLPPKAFNDWKDWCTSPDYFFDPRFYGTTVPEVDFGRIDFPIHHCHASDETISTSENVRTFWRHWSSKAGITQQLLRPADYSVKEIVHFGYFRRKMKDTLWVEVAERLESWVENKKGRA</sequence>
<dbReference type="InParanoid" id="A0A1H9AGN6"/>
<dbReference type="EMBL" id="FOFB01000002">
    <property type="protein sequence ID" value="SEP75896.1"/>
    <property type="molecule type" value="Genomic_DNA"/>
</dbReference>
<dbReference type="SUPFAM" id="SSF53474">
    <property type="entry name" value="alpha/beta-Hydrolases"/>
    <property type="match status" value="1"/>
</dbReference>
<gene>
    <name evidence="1" type="ORF">SAMN05444359_10293</name>
</gene>
<organism evidence="1 2">
    <name type="scientific">Neolewinella agarilytica</name>
    <dbReference type="NCBI Taxonomy" id="478744"/>
    <lineage>
        <taxon>Bacteria</taxon>
        <taxon>Pseudomonadati</taxon>
        <taxon>Bacteroidota</taxon>
        <taxon>Saprospiria</taxon>
        <taxon>Saprospirales</taxon>
        <taxon>Lewinellaceae</taxon>
        <taxon>Neolewinella</taxon>
    </lineage>
</organism>
<evidence type="ECO:0000313" key="2">
    <source>
        <dbReference type="Proteomes" id="UP000199021"/>
    </source>
</evidence>
<evidence type="ECO:0000313" key="1">
    <source>
        <dbReference type="EMBL" id="SEP75896.1"/>
    </source>
</evidence>
<protein>
    <submittedName>
        <fullName evidence="1">Predicted alpha/beta hydrolase</fullName>
    </submittedName>
</protein>
<dbReference type="OrthoDB" id="9785076at2"/>
<accession>A0A1H9AGN6</accession>
<keyword evidence="2" id="KW-1185">Reference proteome</keyword>
<dbReference type="Proteomes" id="UP000199021">
    <property type="component" value="Unassembled WGS sequence"/>
</dbReference>
<dbReference type="RefSeq" id="WP_090165279.1">
    <property type="nucleotide sequence ID" value="NZ_FOFB01000002.1"/>
</dbReference>
<dbReference type="AlphaFoldDB" id="A0A1H9AGN6"/>
<name>A0A1H9AGN6_9BACT</name>
<dbReference type="InterPro" id="IPR029058">
    <property type="entry name" value="AB_hydrolase_fold"/>
</dbReference>
<dbReference type="GO" id="GO:0016787">
    <property type="term" value="F:hydrolase activity"/>
    <property type="evidence" value="ECO:0007669"/>
    <property type="project" value="UniProtKB-KW"/>
</dbReference>
<dbReference type="PIRSF" id="PIRSF037442">
    <property type="entry name" value="UCP037442_abhydr"/>
    <property type="match status" value="1"/>
</dbReference>
<proteinExistence type="predicted"/>
<reference evidence="2" key="1">
    <citation type="submission" date="2016-10" db="EMBL/GenBank/DDBJ databases">
        <authorList>
            <person name="Varghese N."/>
            <person name="Submissions S."/>
        </authorList>
    </citation>
    <scope>NUCLEOTIDE SEQUENCE [LARGE SCALE GENOMIC DNA]</scope>
    <source>
        <strain evidence="2">DSM 24740</strain>
    </source>
</reference>
<keyword evidence="1" id="KW-0378">Hydrolase</keyword>
<dbReference type="Gene3D" id="3.40.50.1820">
    <property type="entry name" value="alpha/beta hydrolase"/>
    <property type="match status" value="1"/>
</dbReference>